<comment type="caution">
    <text evidence="1">The sequence shown here is derived from an EMBL/GenBank/DDBJ whole genome shotgun (WGS) entry which is preliminary data.</text>
</comment>
<dbReference type="EMBL" id="PKOZ01000009">
    <property type="protein sequence ID" value="PQD94474.1"/>
    <property type="molecule type" value="Genomic_DNA"/>
</dbReference>
<evidence type="ECO:0000313" key="1">
    <source>
        <dbReference type="EMBL" id="PQD94474.1"/>
    </source>
</evidence>
<dbReference type="RefSeq" id="WP_104850112.1">
    <property type="nucleotide sequence ID" value="NZ_PKOZ01000009.1"/>
</dbReference>
<dbReference type="Gene3D" id="3.10.490.10">
    <property type="entry name" value="Gamma-glutamyl cyclotransferase-like"/>
    <property type="match status" value="1"/>
</dbReference>
<organism evidence="1 2">
    <name type="scientific">Pradoshia eiseniae</name>
    <dbReference type="NCBI Taxonomy" id="2064768"/>
    <lineage>
        <taxon>Bacteria</taxon>
        <taxon>Bacillati</taxon>
        <taxon>Bacillota</taxon>
        <taxon>Bacilli</taxon>
        <taxon>Bacillales</taxon>
        <taxon>Bacillaceae</taxon>
        <taxon>Pradoshia</taxon>
    </lineage>
</organism>
<reference evidence="1 2" key="1">
    <citation type="submission" date="2017-12" db="EMBL/GenBank/DDBJ databases">
        <title>Taxonomic description and draft genome of Pradoshia cofamensis Gen. nov., sp. nov., a thermotolerant bacillale isolated from anterior gut of earthworm Eisenia fetida.</title>
        <authorList>
            <person name="Saha T."/>
            <person name="Chakraborty R."/>
        </authorList>
    </citation>
    <scope>NUCLEOTIDE SEQUENCE [LARGE SCALE GENOMIC DNA]</scope>
    <source>
        <strain evidence="1 2">EAG3</strain>
    </source>
</reference>
<dbReference type="AlphaFoldDB" id="A0A2S7MXE2"/>
<gene>
    <name evidence="1" type="ORF">CYL18_13775</name>
</gene>
<proteinExistence type="predicted"/>
<evidence type="ECO:0000313" key="2">
    <source>
        <dbReference type="Proteomes" id="UP000239663"/>
    </source>
</evidence>
<keyword evidence="2" id="KW-1185">Reference proteome</keyword>
<accession>A0A2S7MXE2</accession>
<protein>
    <recommendedName>
        <fullName evidence="3">Histone deacetylase</fullName>
    </recommendedName>
</protein>
<sequence length="205" mass="23940">MDYVWYASYGSNLFEDRFHCYISGGTPEGSTFEEIGCTNTTLPLKAATISIPFELYFSKFSKRWQGGVAFIDTERNPAARTYGKMYLITSEQFQEIVQQENGHHDMKIDLALAKEVHTYSFNQSWYGNILYLGERDGYPIFTFTANEEMRKQEITTPSIPYLRNLYRGLSHLQLNREDIIHYLSSKRGVKETYSIEDLYKHFPEI</sequence>
<dbReference type="OrthoDB" id="8538589at2"/>
<evidence type="ECO:0008006" key="3">
    <source>
        <dbReference type="Google" id="ProtNLM"/>
    </source>
</evidence>
<name>A0A2S7MXE2_9BACI</name>
<dbReference type="Proteomes" id="UP000239663">
    <property type="component" value="Unassembled WGS sequence"/>
</dbReference>